<accession>A0A0L0RXP2</accession>
<protein>
    <submittedName>
        <fullName evidence="3">Uncharacterized protein</fullName>
    </submittedName>
</protein>
<feature type="region of interest" description="Disordered" evidence="1">
    <location>
        <begin position="1"/>
        <end position="22"/>
    </location>
</feature>
<name>A0A0L0RXP2_ALLM3</name>
<sequence length="197" mass="21287">MKLPTLNSFKPSRSDPNLLDPPMAQEKSYDMNVRIASRVLQVVLAALTAAMVQRVDPAAFREANVVSTAIAVIWVTYLSVPTAGVLLAYHYLPAVRKKWPLSRVLGVEMGMSLLGTLVHVGMTVGLALATGAVRSPAAGTAMVFATVFATGSAVAWGYSAYRATRDLFWRGRDKGEFISISSLSRFNDQLGRGRGRL</sequence>
<dbReference type="VEuPathDB" id="FungiDB:AMAG_01036"/>
<gene>
    <name evidence="3" type="ORF">AMAG_01036</name>
</gene>
<keyword evidence="2" id="KW-1133">Transmembrane helix</keyword>
<feature type="compositionally biased region" description="Polar residues" evidence="1">
    <location>
        <begin position="1"/>
        <end position="15"/>
    </location>
</feature>
<dbReference type="Proteomes" id="UP000054350">
    <property type="component" value="Unassembled WGS sequence"/>
</dbReference>
<keyword evidence="2" id="KW-0472">Membrane</keyword>
<evidence type="ECO:0000256" key="1">
    <source>
        <dbReference type="SAM" id="MobiDB-lite"/>
    </source>
</evidence>
<proteinExistence type="predicted"/>
<reference evidence="4" key="2">
    <citation type="submission" date="2009-11" db="EMBL/GenBank/DDBJ databases">
        <title>The Genome Sequence of Allomyces macrogynus strain ATCC 38327.</title>
        <authorList>
            <consortium name="The Broad Institute Genome Sequencing Platform"/>
            <person name="Russ C."/>
            <person name="Cuomo C."/>
            <person name="Shea T."/>
            <person name="Young S.K."/>
            <person name="Zeng Q."/>
            <person name="Koehrsen M."/>
            <person name="Haas B."/>
            <person name="Borodovsky M."/>
            <person name="Guigo R."/>
            <person name="Alvarado L."/>
            <person name="Berlin A."/>
            <person name="Borenstein D."/>
            <person name="Chen Z."/>
            <person name="Engels R."/>
            <person name="Freedman E."/>
            <person name="Gellesch M."/>
            <person name="Goldberg J."/>
            <person name="Griggs A."/>
            <person name="Gujja S."/>
            <person name="Heiman D."/>
            <person name="Hepburn T."/>
            <person name="Howarth C."/>
            <person name="Jen D."/>
            <person name="Larson L."/>
            <person name="Lewis B."/>
            <person name="Mehta T."/>
            <person name="Park D."/>
            <person name="Pearson M."/>
            <person name="Roberts A."/>
            <person name="Saif S."/>
            <person name="Shenoy N."/>
            <person name="Sisk P."/>
            <person name="Stolte C."/>
            <person name="Sykes S."/>
            <person name="Walk T."/>
            <person name="White J."/>
            <person name="Yandava C."/>
            <person name="Burger G."/>
            <person name="Gray M.W."/>
            <person name="Holland P.W.H."/>
            <person name="King N."/>
            <person name="Lang F.B.F."/>
            <person name="Roger A.J."/>
            <person name="Ruiz-Trillo I."/>
            <person name="Lander E."/>
            <person name="Nusbaum C."/>
        </authorList>
    </citation>
    <scope>NUCLEOTIDE SEQUENCE [LARGE SCALE GENOMIC DNA]</scope>
    <source>
        <strain evidence="4">ATCC 38327</strain>
    </source>
</reference>
<organism evidence="3 4">
    <name type="scientific">Allomyces macrogynus (strain ATCC 38327)</name>
    <name type="common">Allomyces javanicus var. macrogynus</name>
    <dbReference type="NCBI Taxonomy" id="578462"/>
    <lineage>
        <taxon>Eukaryota</taxon>
        <taxon>Fungi</taxon>
        <taxon>Fungi incertae sedis</taxon>
        <taxon>Blastocladiomycota</taxon>
        <taxon>Blastocladiomycetes</taxon>
        <taxon>Blastocladiales</taxon>
        <taxon>Blastocladiaceae</taxon>
        <taxon>Allomyces</taxon>
    </lineage>
</organism>
<feature type="transmembrane region" description="Helical" evidence="2">
    <location>
        <begin position="104"/>
        <end position="129"/>
    </location>
</feature>
<dbReference type="EMBL" id="GG745328">
    <property type="protein sequence ID" value="KNE55103.1"/>
    <property type="molecule type" value="Genomic_DNA"/>
</dbReference>
<dbReference type="AlphaFoldDB" id="A0A0L0RXP2"/>
<feature type="transmembrane region" description="Helical" evidence="2">
    <location>
        <begin position="35"/>
        <end position="53"/>
    </location>
</feature>
<keyword evidence="4" id="KW-1185">Reference proteome</keyword>
<evidence type="ECO:0000256" key="2">
    <source>
        <dbReference type="SAM" id="Phobius"/>
    </source>
</evidence>
<feature type="transmembrane region" description="Helical" evidence="2">
    <location>
        <begin position="141"/>
        <end position="161"/>
    </location>
</feature>
<reference evidence="3 4" key="1">
    <citation type="submission" date="2009-11" db="EMBL/GenBank/DDBJ databases">
        <title>Annotation of Allomyces macrogynus ATCC 38327.</title>
        <authorList>
            <consortium name="The Broad Institute Genome Sequencing Platform"/>
            <person name="Russ C."/>
            <person name="Cuomo C."/>
            <person name="Burger G."/>
            <person name="Gray M.W."/>
            <person name="Holland P.W.H."/>
            <person name="King N."/>
            <person name="Lang F.B.F."/>
            <person name="Roger A.J."/>
            <person name="Ruiz-Trillo I."/>
            <person name="Young S.K."/>
            <person name="Zeng Q."/>
            <person name="Gargeya S."/>
            <person name="Fitzgerald M."/>
            <person name="Haas B."/>
            <person name="Abouelleil A."/>
            <person name="Alvarado L."/>
            <person name="Arachchi H.M."/>
            <person name="Berlin A."/>
            <person name="Chapman S.B."/>
            <person name="Gearin G."/>
            <person name="Goldberg J."/>
            <person name="Griggs A."/>
            <person name="Gujja S."/>
            <person name="Hansen M."/>
            <person name="Heiman D."/>
            <person name="Howarth C."/>
            <person name="Larimer J."/>
            <person name="Lui A."/>
            <person name="MacDonald P.J.P."/>
            <person name="McCowen C."/>
            <person name="Montmayeur A."/>
            <person name="Murphy C."/>
            <person name="Neiman D."/>
            <person name="Pearson M."/>
            <person name="Priest M."/>
            <person name="Roberts A."/>
            <person name="Saif S."/>
            <person name="Shea T."/>
            <person name="Sisk P."/>
            <person name="Stolte C."/>
            <person name="Sykes S."/>
            <person name="Wortman J."/>
            <person name="Nusbaum C."/>
            <person name="Birren B."/>
        </authorList>
    </citation>
    <scope>NUCLEOTIDE SEQUENCE [LARGE SCALE GENOMIC DNA]</scope>
    <source>
        <strain evidence="3 4">ATCC 38327</strain>
    </source>
</reference>
<evidence type="ECO:0000313" key="4">
    <source>
        <dbReference type="Proteomes" id="UP000054350"/>
    </source>
</evidence>
<keyword evidence="2" id="KW-0812">Transmembrane</keyword>
<evidence type="ECO:0000313" key="3">
    <source>
        <dbReference type="EMBL" id="KNE55103.1"/>
    </source>
</evidence>
<dbReference type="OrthoDB" id="5546087at2759"/>
<feature type="transmembrane region" description="Helical" evidence="2">
    <location>
        <begin position="65"/>
        <end position="92"/>
    </location>
</feature>